<feature type="compositionally biased region" description="Basic and acidic residues" evidence="11">
    <location>
        <begin position="242"/>
        <end position="252"/>
    </location>
</feature>
<evidence type="ECO:0000256" key="3">
    <source>
        <dbReference type="ARBA" id="ARBA00022553"/>
    </source>
</evidence>
<evidence type="ECO:0000256" key="5">
    <source>
        <dbReference type="ARBA" id="ARBA00023015"/>
    </source>
</evidence>
<dbReference type="SUPFAM" id="SSF52172">
    <property type="entry name" value="CheY-like"/>
    <property type="match status" value="1"/>
</dbReference>
<dbReference type="Proteomes" id="UP001595923">
    <property type="component" value="Unassembled WGS sequence"/>
</dbReference>
<dbReference type="CDD" id="cd19925">
    <property type="entry name" value="REC_citrate_TCS"/>
    <property type="match status" value="1"/>
</dbReference>
<keyword evidence="6 9" id="KW-0238">DNA-binding</keyword>
<evidence type="ECO:0000256" key="9">
    <source>
        <dbReference type="PIRNR" id="PIRNR006171"/>
    </source>
</evidence>
<dbReference type="SUPFAM" id="SSF46785">
    <property type="entry name" value="Winged helix' DNA-binding domain"/>
    <property type="match status" value="1"/>
</dbReference>
<evidence type="ECO:0000256" key="4">
    <source>
        <dbReference type="ARBA" id="ARBA00023012"/>
    </source>
</evidence>
<evidence type="ECO:0000256" key="6">
    <source>
        <dbReference type="ARBA" id="ARBA00023125"/>
    </source>
</evidence>
<evidence type="ECO:0000256" key="1">
    <source>
        <dbReference type="ARBA" id="ARBA00004496"/>
    </source>
</evidence>
<dbReference type="InterPro" id="IPR036390">
    <property type="entry name" value="WH_DNA-bd_sf"/>
</dbReference>
<evidence type="ECO:0000313" key="14">
    <source>
        <dbReference type="Proteomes" id="UP001595923"/>
    </source>
</evidence>
<evidence type="ECO:0000256" key="10">
    <source>
        <dbReference type="PROSITE-ProRule" id="PRU00169"/>
    </source>
</evidence>
<reference evidence="14" key="1">
    <citation type="journal article" date="2019" name="Int. J. Syst. Evol. Microbiol.">
        <title>The Global Catalogue of Microorganisms (GCM) 10K type strain sequencing project: providing services to taxonomists for standard genome sequencing and annotation.</title>
        <authorList>
            <consortium name="The Broad Institute Genomics Platform"/>
            <consortium name="The Broad Institute Genome Sequencing Center for Infectious Disease"/>
            <person name="Wu L."/>
            <person name="Ma J."/>
        </authorList>
    </citation>
    <scope>NUCLEOTIDE SEQUENCE [LARGE SCALE GENOMIC DNA]</scope>
    <source>
        <strain evidence="14">XZYJ18</strain>
    </source>
</reference>
<dbReference type="InterPro" id="IPR001789">
    <property type="entry name" value="Sig_transdc_resp-reg_receiver"/>
</dbReference>
<dbReference type="PIRSF" id="PIRSF006171">
    <property type="entry name" value="RR_citrat_malat"/>
    <property type="match status" value="1"/>
</dbReference>
<comment type="caution">
    <text evidence="13">The sequence shown here is derived from an EMBL/GenBank/DDBJ whole genome shotgun (WGS) entry which is preliminary data.</text>
</comment>
<dbReference type="InterPro" id="IPR051271">
    <property type="entry name" value="2C-system_Tx_regulators"/>
</dbReference>
<dbReference type="InterPro" id="IPR011006">
    <property type="entry name" value="CheY-like_superfamily"/>
</dbReference>
<protein>
    <recommendedName>
        <fullName evidence="9">Transcriptional regulatory protein</fullName>
    </recommendedName>
</protein>
<dbReference type="PANTHER" id="PTHR45526">
    <property type="entry name" value="TRANSCRIPTIONAL REGULATORY PROTEIN DPIA"/>
    <property type="match status" value="1"/>
</dbReference>
<keyword evidence="2 9" id="KW-0963">Cytoplasm</keyword>
<comment type="subcellular location">
    <subcellularLocation>
        <location evidence="1 9">Cytoplasm</location>
    </subcellularLocation>
</comment>
<evidence type="ECO:0000256" key="7">
    <source>
        <dbReference type="ARBA" id="ARBA00023159"/>
    </source>
</evidence>
<organism evidence="13 14">
    <name type="scientific">Nocardiopsis mangrovi</name>
    <dbReference type="NCBI Taxonomy" id="1179818"/>
    <lineage>
        <taxon>Bacteria</taxon>
        <taxon>Bacillati</taxon>
        <taxon>Actinomycetota</taxon>
        <taxon>Actinomycetes</taxon>
        <taxon>Streptosporangiales</taxon>
        <taxon>Nocardiopsidaceae</taxon>
        <taxon>Nocardiopsis</taxon>
    </lineage>
</organism>
<keyword evidence="14" id="KW-1185">Reference proteome</keyword>
<keyword evidence="5 9" id="KW-0805">Transcription regulation</keyword>
<evidence type="ECO:0000259" key="12">
    <source>
        <dbReference type="PROSITE" id="PS50110"/>
    </source>
</evidence>
<dbReference type="Pfam" id="PF00072">
    <property type="entry name" value="Response_reg"/>
    <property type="match status" value="1"/>
</dbReference>
<evidence type="ECO:0000256" key="2">
    <source>
        <dbReference type="ARBA" id="ARBA00022490"/>
    </source>
</evidence>
<keyword evidence="8 9" id="KW-0804">Transcription</keyword>
<evidence type="ECO:0000256" key="8">
    <source>
        <dbReference type="ARBA" id="ARBA00023163"/>
    </source>
</evidence>
<proteinExistence type="predicted"/>
<gene>
    <name evidence="13" type="ORF">ACFO4E_11845</name>
</gene>
<feature type="modified residue" description="4-aspartylphosphate" evidence="10">
    <location>
        <position position="56"/>
    </location>
</feature>
<accession>A0ABV9DV09</accession>
<keyword evidence="4 9" id="KW-0902">Two-component regulatory system</keyword>
<dbReference type="SMART" id="SM00448">
    <property type="entry name" value="REC"/>
    <property type="match status" value="1"/>
</dbReference>
<dbReference type="PANTHER" id="PTHR45526:SF1">
    <property type="entry name" value="TRANSCRIPTIONAL REGULATORY PROTEIN DCUR-RELATED"/>
    <property type="match status" value="1"/>
</dbReference>
<evidence type="ECO:0000256" key="11">
    <source>
        <dbReference type="SAM" id="MobiDB-lite"/>
    </source>
</evidence>
<dbReference type="InterPro" id="IPR024187">
    <property type="entry name" value="Sig_transdc_resp-reg_cit/mal"/>
</dbReference>
<sequence>MGDIRVLVVDDDFMVARVNRELVERFADFTVVGEAHNGASAVRMAEELRPELVLLDIYLPDISGLEVLRRLRALPGPPVDAIVVSAARDVGTIRTAMRGGIVDYLIKPFTHEALWERLDRYRRLDRRLSATPEIGQAELDRVFTGAPGGYTPAPAMPKGLTAGTRDIVRRALRDARGELSAAECGRLVGLSRVSARRYLEHLVDAGEAEVRSRYGVAGRPERRYRWAGPVQAGAPVQARPVSADRSRQVPRG</sequence>
<dbReference type="Gene3D" id="3.40.50.2300">
    <property type="match status" value="1"/>
</dbReference>
<keyword evidence="3 10" id="KW-0597">Phosphoprotein</keyword>
<dbReference type="RefSeq" id="WP_378573865.1">
    <property type="nucleotide sequence ID" value="NZ_JBHSFQ010000009.1"/>
</dbReference>
<feature type="region of interest" description="Disordered" evidence="11">
    <location>
        <begin position="228"/>
        <end position="252"/>
    </location>
</feature>
<name>A0ABV9DV09_9ACTN</name>
<dbReference type="PROSITE" id="PS50110">
    <property type="entry name" value="RESPONSE_REGULATORY"/>
    <property type="match status" value="1"/>
</dbReference>
<evidence type="ECO:0000313" key="13">
    <source>
        <dbReference type="EMBL" id="MFC4562547.1"/>
    </source>
</evidence>
<feature type="domain" description="Response regulatory" evidence="12">
    <location>
        <begin position="5"/>
        <end position="122"/>
    </location>
</feature>
<keyword evidence="7 9" id="KW-0010">Activator</keyword>
<dbReference type="EMBL" id="JBHSFQ010000009">
    <property type="protein sequence ID" value="MFC4562547.1"/>
    <property type="molecule type" value="Genomic_DNA"/>
</dbReference>